<evidence type="ECO:0000256" key="4">
    <source>
        <dbReference type="ARBA" id="ARBA00022723"/>
    </source>
</evidence>
<evidence type="ECO:0000313" key="16">
    <source>
        <dbReference type="Proteomes" id="UP000622317"/>
    </source>
</evidence>
<comment type="caution">
    <text evidence="13">The sequence shown here is derived from an EMBL/GenBank/DDBJ whole genome shotgun (WGS) entry which is preliminary data.</text>
</comment>
<reference evidence="13" key="1">
    <citation type="submission" date="2020-09" db="EMBL/GenBank/DDBJ databases">
        <title>Pelagicoccus enzymogenes sp. nov. with an EPS production, isolated from marine sediment.</title>
        <authorList>
            <person name="Feng X."/>
        </authorList>
    </citation>
    <scope>NUCLEOTIDE SEQUENCE</scope>
    <source>
        <strain evidence="13">NFK12</strain>
    </source>
</reference>
<evidence type="ECO:0000313" key="13">
    <source>
        <dbReference type="EMBL" id="MBD5779819.1"/>
    </source>
</evidence>
<keyword evidence="6 13" id="KW-0695">RNA-directed DNA polymerase</keyword>
<dbReference type="InterPro" id="IPR013597">
    <property type="entry name" value="Mat_intron_G2"/>
</dbReference>
<sequence>MEAILDAENVSGAWKRVRANKGAAGVDGVSVEDFPGLFREAWPRLRERLAEGSYEPAPTLRAEIGKPDGGKRLLGIPTVLDRVIQQAIVRVLGPILDPGFSESSFGFRPNRSARHAVEQVGDTIKSGRRVAVDLDLSKFFDRVDHDILMSSLGRKVRDRRVLRLVGKYLRAGVQVDGRLHATRGGVPQGGPLSPLLANVVLDELDKELESRGHRFARYADDFVVLVKSPRAGERVMASVRKFLERRLKLKVNEGKSRVVKARELEFLGFAFGTGGKIVWSEKSLGVFKRRIREYTCRSWSVSMERRLLKLAQYVRGWMGYYGVSRTFKEARRLDHWIRRRVRCCYWKQWKTHSNRVRQLVSLGVDLRTAVKTAVTRLGHWKMSKTPGVSQALSKGYLKGQGVPSLVELWTRVHYPDTSR</sequence>
<dbReference type="CDD" id="cd01651">
    <property type="entry name" value="RT_G2_intron"/>
    <property type="match status" value="1"/>
</dbReference>
<evidence type="ECO:0000313" key="11">
    <source>
        <dbReference type="EMBL" id="MBD5779049.1"/>
    </source>
</evidence>
<keyword evidence="7" id="KW-0051">Antiviral defense</keyword>
<dbReference type="AlphaFoldDB" id="A0A927IHG9"/>
<comment type="catalytic activity">
    <reaction evidence="9">
        <text>DNA(n) + a 2'-deoxyribonucleoside 5'-triphosphate = DNA(n+1) + diphosphate</text>
        <dbReference type="Rhea" id="RHEA:22508"/>
        <dbReference type="Rhea" id="RHEA-COMP:17339"/>
        <dbReference type="Rhea" id="RHEA-COMP:17340"/>
        <dbReference type="ChEBI" id="CHEBI:33019"/>
        <dbReference type="ChEBI" id="CHEBI:61560"/>
        <dbReference type="ChEBI" id="CHEBI:173112"/>
        <dbReference type="EC" id="2.7.7.49"/>
    </reaction>
</comment>
<protein>
    <recommendedName>
        <fullName evidence="1">RNA-directed DNA polymerase</fullName>
        <ecNumber evidence="1">2.7.7.49</ecNumber>
    </recommendedName>
</protein>
<evidence type="ECO:0000313" key="15">
    <source>
        <dbReference type="EMBL" id="MBD5779985.1"/>
    </source>
</evidence>
<organism evidence="13 16">
    <name type="scientific">Pelagicoccus enzymogenes</name>
    <dbReference type="NCBI Taxonomy" id="2773457"/>
    <lineage>
        <taxon>Bacteria</taxon>
        <taxon>Pseudomonadati</taxon>
        <taxon>Verrucomicrobiota</taxon>
        <taxon>Opitutia</taxon>
        <taxon>Puniceicoccales</taxon>
        <taxon>Pelagicoccaceae</taxon>
        <taxon>Pelagicoccus</taxon>
    </lineage>
</organism>
<dbReference type="GO" id="GO:0003723">
    <property type="term" value="F:RNA binding"/>
    <property type="evidence" value="ECO:0007669"/>
    <property type="project" value="InterPro"/>
</dbReference>
<dbReference type="PRINTS" id="PR00866">
    <property type="entry name" value="RNADNAPOLMS"/>
</dbReference>
<dbReference type="EMBL" id="JACYFG010000015">
    <property type="protein sequence ID" value="MBD5779819.1"/>
    <property type="molecule type" value="Genomic_DNA"/>
</dbReference>
<dbReference type="InterPro" id="IPR051083">
    <property type="entry name" value="GrpII_Intron_Splice-Mob/Def"/>
</dbReference>
<dbReference type="EMBL" id="JACYFG010000007">
    <property type="protein sequence ID" value="MBD5779049.1"/>
    <property type="molecule type" value="Genomic_DNA"/>
</dbReference>
<keyword evidence="3 13" id="KW-0548">Nucleotidyltransferase</keyword>
<dbReference type="InterPro" id="IPR030931">
    <property type="entry name" value="Group_II_RT_mat"/>
</dbReference>
<dbReference type="InterPro" id="IPR043502">
    <property type="entry name" value="DNA/RNA_pol_sf"/>
</dbReference>
<name>A0A927IHG9_9BACT</name>
<dbReference type="GO" id="GO:0051607">
    <property type="term" value="P:defense response to virus"/>
    <property type="evidence" value="ECO:0007669"/>
    <property type="project" value="UniProtKB-KW"/>
</dbReference>
<dbReference type="GO" id="GO:0003964">
    <property type="term" value="F:RNA-directed DNA polymerase activity"/>
    <property type="evidence" value="ECO:0007669"/>
    <property type="project" value="UniProtKB-KW"/>
</dbReference>
<dbReference type="EMBL" id="JACYFG010000008">
    <property type="protein sequence ID" value="MBD5779479.1"/>
    <property type="molecule type" value="Genomic_DNA"/>
</dbReference>
<proteinExistence type="inferred from homology"/>
<evidence type="ECO:0000256" key="1">
    <source>
        <dbReference type="ARBA" id="ARBA00012493"/>
    </source>
</evidence>
<evidence type="ECO:0000256" key="7">
    <source>
        <dbReference type="ARBA" id="ARBA00023118"/>
    </source>
</evidence>
<dbReference type="PANTHER" id="PTHR34047:SF8">
    <property type="entry name" value="PROTEIN YKFC"/>
    <property type="match status" value="1"/>
</dbReference>
<evidence type="ECO:0000313" key="14">
    <source>
        <dbReference type="EMBL" id="MBD5779865.1"/>
    </source>
</evidence>
<keyword evidence="4" id="KW-0479">Metal-binding</keyword>
<dbReference type="GO" id="GO:0046872">
    <property type="term" value="F:metal ion binding"/>
    <property type="evidence" value="ECO:0007669"/>
    <property type="project" value="UniProtKB-KW"/>
</dbReference>
<gene>
    <name evidence="13" type="primary">ltrA</name>
    <name evidence="11" type="ORF">IEN85_06055</name>
    <name evidence="12" type="ORF">IEN85_08230</name>
    <name evidence="13" type="ORF">IEN85_09970</name>
    <name evidence="14" type="ORF">IEN85_10225</name>
    <name evidence="15" type="ORF">IEN85_10840</name>
</gene>
<accession>A0A927IHG9</accession>
<dbReference type="PROSITE" id="PS50878">
    <property type="entry name" value="RT_POL"/>
    <property type="match status" value="1"/>
</dbReference>
<keyword evidence="2 13" id="KW-0808">Transferase</keyword>
<keyword evidence="16" id="KW-1185">Reference proteome</keyword>
<evidence type="ECO:0000256" key="5">
    <source>
        <dbReference type="ARBA" id="ARBA00022842"/>
    </source>
</evidence>
<dbReference type="PANTHER" id="PTHR34047">
    <property type="entry name" value="NUCLEAR INTRON MATURASE 1, MITOCHONDRIAL-RELATED"/>
    <property type="match status" value="1"/>
</dbReference>
<keyword evidence="5" id="KW-0460">Magnesium</keyword>
<dbReference type="EMBL" id="JACYFG010000020">
    <property type="protein sequence ID" value="MBD5779865.1"/>
    <property type="molecule type" value="Genomic_DNA"/>
</dbReference>
<dbReference type="EC" id="2.7.7.49" evidence="1"/>
<dbReference type="RefSeq" id="WP_191616192.1">
    <property type="nucleotide sequence ID" value="NZ_JACYFG010000007.1"/>
</dbReference>
<evidence type="ECO:0000256" key="6">
    <source>
        <dbReference type="ARBA" id="ARBA00022918"/>
    </source>
</evidence>
<evidence type="ECO:0000256" key="3">
    <source>
        <dbReference type="ARBA" id="ARBA00022695"/>
    </source>
</evidence>
<evidence type="ECO:0000313" key="12">
    <source>
        <dbReference type="EMBL" id="MBD5779479.1"/>
    </source>
</evidence>
<evidence type="ECO:0000259" key="10">
    <source>
        <dbReference type="PROSITE" id="PS50878"/>
    </source>
</evidence>
<dbReference type="Proteomes" id="UP000622317">
    <property type="component" value="Unassembled WGS sequence"/>
</dbReference>
<comment type="similarity">
    <text evidence="8">Belongs to the bacterial reverse transcriptase family.</text>
</comment>
<evidence type="ECO:0000256" key="8">
    <source>
        <dbReference type="ARBA" id="ARBA00034120"/>
    </source>
</evidence>
<dbReference type="SUPFAM" id="SSF56672">
    <property type="entry name" value="DNA/RNA polymerases"/>
    <property type="match status" value="1"/>
</dbReference>
<evidence type="ECO:0000256" key="2">
    <source>
        <dbReference type="ARBA" id="ARBA00022679"/>
    </source>
</evidence>
<dbReference type="NCBIfam" id="TIGR04416">
    <property type="entry name" value="group_II_RT_mat"/>
    <property type="match status" value="1"/>
</dbReference>
<dbReference type="InterPro" id="IPR000477">
    <property type="entry name" value="RT_dom"/>
</dbReference>
<feature type="domain" description="Reverse transcriptase" evidence="10">
    <location>
        <begin position="45"/>
        <end position="271"/>
    </location>
</feature>
<evidence type="ECO:0000256" key="9">
    <source>
        <dbReference type="ARBA" id="ARBA00048173"/>
    </source>
</evidence>
<dbReference type="Pfam" id="PF00078">
    <property type="entry name" value="RVT_1"/>
    <property type="match status" value="1"/>
</dbReference>
<dbReference type="EMBL" id="JACYFG010000028">
    <property type="protein sequence ID" value="MBD5779985.1"/>
    <property type="molecule type" value="Genomic_DNA"/>
</dbReference>
<dbReference type="Pfam" id="PF08388">
    <property type="entry name" value="GIIM"/>
    <property type="match status" value="1"/>
</dbReference>
<dbReference type="InterPro" id="IPR000123">
    <property type="entry name" value="Reverse_transcriptase_msDNA"/>
</dbReference>